<name>A0A3N4QB76_9BACT</name>
<keyword evidence="3" id="KW-1185">Reference proteome</keyword>
<feature type="domain" description="Glycosyl transferase family 1" evidence="1">
    <location>
        <begin position="180"/>
        <end position="334"/>
    </location>
</feature>
<dbReference type="PROSITE" id="PS50007">
    <property type="entry name" value="PIPLC_X_DOMAIN"/>
    <property type="match status" value="1"/>
</dbReference>
<dbReference type="Pfam" id="PF00534">
    <property type="entry name" value="Glycos_transf_1"/>
    <property type="match status" value="1"/>
</dbReference>
<accession>A0A3N4QB76</accession>
<dbReference type="AlphaFoldDB" id="A0A3N4QB76"/>
<organism evidence="2 3">
    <name type="scientific">Chitinophaga lutea</name>
    <dbReference type="NCBI Taxonomy" id="2488634"/>
    <lineage>
        <taxon>Bacteria</taxon>
        <taxon>Pseudomonadati</taxon>
        <taxon>Bacteroidota</taxon>
        <taxon>Chitinophagia</taxon>
        <taxon>Chitinophagales</taxon>
        <taxon>Chitinophagaceae</taxon>
        <taxon>Chitinophaga</taxon>
    </lineage>
</organism>
<dbReference type="GO" id="GO:0016757">
    <property type="term" value="F:glycosyltransferase activity"/>
    <property type="evidence" value="ECO:0007669"/>
    <property type="project" value="InterPro"/>
</dbReference>
<dbReference type="EMBL" id="RPDH01000001">
    <property type="protein sequence ID" value="RPE13240.1"/>
    <property type="molecule type" value="Genomic_DNA"/>
</dbReference>
<sequence>MKRLLFIIYSLENPRGTERVTTTLANELCRHSRYEITIATLYGCESYFPLDEQVKVCHLEKQYGHKSKVRKASYLIEMINKGHWDYVIGEAMNLMTFFCAYLTYRVKVPVKFIIHEHTSFNNAGRIMRLLKIPLYKRFDTVCVLTNHDLHLLNKKGVSNAVRISNFSPIFPPSFPPLLTRNKWIIAIGSLTYDKGFERLLEIWALLYMRYPSWKLLIVGDGEEKDNLQSQIKDYGMSINNCEIIPPSKNISDLYARSQILASTSRLEGLPMVMIEALCFGCALISYDCETGPREIINHGISGYIIPNGQKQEYVSRLNDLLAQEQLRCQFSENAAVERIRYEPAVIVQEWIDIIEN</sequence>
<dbReference type="PANTHER" id="PTHR45947:SF3">
    <property type="entry name" value="SULFOQUINOVOSYL TRANSFERASE SQD2"/>
    <property type="match status" value="1"/>
</dbReference>
<gene>
    <name evidence="2" type="ORF">EGT74_06840</name>
</gene>
<evidence type="ECO:0000259" key="1">
    <source>
        <dbReference type="Pfam" id="PF00534"/>
    </source>
</evidence>
<dbReference type="Proteomes" id="UP000278351">
    <property type="component" value="Unassembled WGS sequence"/>
</dbReference>
<comment type="caution">
    <text evidence="2">The sequence shown here is derived from an EMBL/GenBank/DDBJ whole genome shotgun (WGS) entry which is preliminary data.</text>
</comment>
<protein>
    <submittedName>
        <fullName evidence="2">Glycosyltransferase family 4 protein</fullName>
    </submittedName>
</protein>
<evidence type="ECO:0000313" key="2">
    <source>
        <dbReference type="EMBL" id="RPE13240.1"/>
    </source>
</evidence>
<reference evidence="2 3" key="1">
    <citation type="submission" date="2018-11" db="EMBL/GenBank/DDBJ databases">
        <title>Chitinophaga lutea sp.nov., isolate from arsenic contaminated soil.</title>
        <authorList>
            <person name="Zong Y."/>
        </authorList>
    </citation>
    <scope>NUCLEOTIDE SEQUENCE [LARGE SCALE GENOMIC DNA]</scope>
    <source>
        <strain evidence="2 3">ZY74</strain>
    </source>
</reference>
<dbReference type="Gene3D" id="3.40.50.2000">
    <property type="entry name" value="Glycogen Phosphorylase B"/>
    <property type="match status" value="2"/>
</dbReference>
<keyword evidence="2" id="KW-0808">Transferase</keyword>
<proteinExistence type="predicted"/>
<dbReference type="InterPro" id="IPR050194">
    <property type="entry name" value="Glycosyltransferase_grp1"/>
</dbReference>
<dbReference type="RefSeq" id="WP_123845758.1">
    <property type="nucleotide sequence ID" value="NZ_RPDH01000001.1"/>
</dbReference>
<dbReference type="SUPFAM" id="SSF53756">
    <property type="entry name" value="UDP-Glycosyltransferase/glycogen phosphorylase"/>
    <property type="match status" value="1"/>
</dbReference>
<dbReference type="CDD" id="cd03820">
    <property type="entry name" value="GT4_AmsD-like"/>
    <property type="match status" value="1"/>
</dbReference>
<dbReference type="InterPro" id="IPR001296">
    <property type="entry name" value="Glyco_trans_1"/>
</dbReference>
<evidence type="ECO:0000313" key="3">
    <source>
        <dbReference type="Proteomes" id="UP000278351"/>
    </source>
</evidence>
<dbReference type="PANTHER" id="PTHR45947">
    <property type="entry name" value="SULFOQUINOVOSYL TRANSFERASE SQD2"/>
    <property type="match status" value="1"/>
</dbReference>
<dbReference type="OrthoDB" id="9811239at2"/>